<dbReference type="InterPro" id="IPR029068">
    <property type="entry name" value="Glyas_Bleomycin-R_OHBP_Dase"/>
</dbReference>
<proteinExistence type="predicted"/>
<feature type="non-terminal residue" evidence="1">
    <location>
        <position position="1"/>
    </location>
</feature>
<organism evidence="1">
    <name type="scientific">marine sediment metagenome</name>
    <dbReference type="NCBI Taxonomy" id="412755"/>
    <lineage>
        <taxon>unclassified sequences</taxon>
        <taxon>metagenomes</taxon>
        <taxon>ecological metagenomes</taxon>
    </lineage>
</organism>
<name>X1KD18_9ZZZZ</name>
<evidence type="ECO:0000313" key="1">
    <source>
        <dbReference type="EMBL" id="GAI04932.1"/>
    </source>
</evidence>
<gene>
    <name evidence="1" type="ORF">S06H3_23171</name>
</gene>
<dbReference type="Gene3D" id="3.10.180.10">
    <property type="entry name" value="2,3-Dihydroxybiphenyl 1,2-Dioxygenase, domain 1"/>
    <property type="match status" value="1"/>
</dbReference>
<protein>
    <submittedName>
        <fullName evidence="1">Uncharacterized protein</fullName>
    </submittedName>
</protein>
<dbReference type="EMBL" id="BARV01012541">
    <property type="protein sequence ID" value="GAI04932.1"/>
    <property type="molecule type" value="Genomic_DNA"/>
</dbReference>
<reference evidence="1" key="1">
    <citation type="journal article" date="2014" name="Front. Microbiol.">
        <title>High frequency of phylogenetically diverse reductive dehalogenase-homologous genes in deep subseafloor sedimentary metagenomes.</title>
        <authorList>
            <person name="Kawai M."/>
            <person name="Futagami T."/>
            <person name="Toyoda A."/>
            <person name="Takaki Y."/>
            <person name="Nishi S."/>
            <person name="Hori S."/>
            <person name="Arai W."/>
            <person name="Tsubouchi T."/>
            <person name="Morono Y."/>
            <person name="Uchiyama I."/>
            <person name="Ito T."/>
            <person name="Fujiyama A."/>
            <person name="Inagaki F."/>
            <person name="Takami H."/>
        </authorList>
    </citation>
    <scope>NUCLEOTIDE SEQUENCE</scope>
    <source>
        <strain evidence="1">Expedition CK06-06</strain>
    </source>
</reference>
<accession>X1KD18</accession>
<dbReference type="AlphaFoldDB" id="X1KD18"/>
<sequence length="68" mass="7981">EKIKVYSELFGVKCWHAEEFSSENVDDMHVYGKRKDYSIKVALCNLGNVRIKLIEPLDESMFSDFYSK</sequence>
<comment type="caution">
    <text evidence="1">The sequence shown here is derived from an EMBL/GenBank/DDBJ whole genome shotgun (WGS) entry which is preliminary data.</text>
</comment>